<dbReference type="RefSeq" id="WP_230739160.1">
    <property type="nucleotide sequence ID" value="NZ_PGCK01000001.1"/>
</dbReference>
<proteinExistence type="predicted"/>
<dbReference type="EMBL" id="PGCK01000001">
    <property type="protein sequence ID" value="MCD1293413.1"/>
    <property type="molecule type" value="Genomic_DNA"/>
</dbReference>
<accession>A0AAP2W4G6</accession>
<keyword evidence="2" id="KW-1185">Reference proteome</keyword>
<organism evidence="1 2">
    <name type="scientific">Methanooceanicella nereidis</name>
    <dbReference type="NCBI Taxonomy" id="2052831"/>
    <lineage>
        <taxon>Archaea</taxon>
        <taxon>Methanobacteriati</taxon>
        <taxon>Methanobacteriota</taxon>
        <taxon>Stenosarchaea group</taxon>
        <taxon>Methanomicrobia</taxon>
        <taxon>Methanocellales</taxon>
        <taxon>Methanocellaceae</taxon>
        <taxon>Methanooceanicella</taxon>
    </lineage>
</organism>
<sequence>MGAKKSEKKENANDKVILVQIADHFLQSLIKEDVNAFAESGLLSEVLVYKLSTVAYPLMQKSVTDIAEELEQNNNVSVLKKVGGITQAKRITFRTTDQYNAFVALFFRVLENNPGLSKSCKNEEDFERFMLLSIYEFKERLDKFAEEIAKEKTKLEYEHRLYIKRRGNPALSEIPTYADFIDERFEGILS</sequence>
<dbReference type="AlphaFoldDB" id="A0AAP2W4G6"/>
<reference evidence="1 2" key="1">
    <citation type="submission" date="2017-11" db="EMBL/GenBank/DDBJ databases">
        <title>Isolation and Characterization of Family Methanocellaceae Species from Potential Methane Hydrate Area Offshore Southwestern Taiwan.</title>
        <authorList>
            <person name="Zhang W.-L."/>
            <person name="Chen W.-C."/>
            <person name="Lai M.-C."/>
            <person name="Chen S.-C."/>
        </authorList>
    </citation>
    <scope>NUCLEOTIDE SEQUENCE [LARGE SCALE GENOMIC DNA]</scope>
    <source>
        <strain evidence="1 2">CWC-04</strain>
    </source>
</reference>
<gene>
    <name evidence="1" type="ORF">CUJ83_00170</name>
</gene>
<comment type="caution">
    <text evidence="1">The sequence shown here is derived from an EMBL/GenBank/DDBJ whole genome shotgun (WGS) entry which is preliminary data.</text>
</comment>
<evidence type="ECO:0000313" key="2">
    <source>
        <dbReference type="Proteomes" id="UP001320159"/>
    </source>
</evidence>
<protein>
    <submittedName>
        <fullName evidence="1">Uncharacterized protein</fullName>
    </submittedName>
</protein>
<evidence type="ECO:0000313" key="1">
    <source>
        <dbReference type="EMBL" id="MCD1293413.1"/>
    </source>
</evidence>
<dbReference type="Proteomes" id="UP001320159">
    <property type="component" value="Unassembled WGS sequence"/>
</dbReference>
<name>A0AAP2W4G6_9EURY</name>